<keyword evidence="2" id="KW-1185">Reference proteome</keyword>
<comment type="caution">
    <text evidence="1">The sequence shown here is derived from an EMBL/GenBank/DDBJ whole genome shotgun (WGS) entry which is preliminary data.</text>
</comment>
<dbReference type="Proteomes" id="UP000011991">
    <property type="component" value="Unassembled WGS sequence"/>
</dbReference>
<reference evidence="1 2" key="1">
    <citation type="journal article" date="2013" name="Mar. Genomics">
        <title>Expression of sulfatases in Rhodopirellula baltica and the diversity of sulfatases in the genus Rhodopirellula.</title>
        <authorList>
            <person name="Wegner C.E."/>
            <person name="Richter-Heitmann T."/>
            <person name="Klindworth A."/>
            <person name="Klockow C."/>
            <person name="Richter M."/>
            <person name="Achstetter T."/>
            <person name="Glockner F.O."/>
            <person name="Harder J."/>
        </authorList>
    </citation>
    <scope>NUCLEOTIDE SEQUENCE [LARGE SCALE GENOMIC DNA]</scope>
    <source>
        <strain evidence="1 2">SM1</strain>
    </source>
</reference>
<name>M5R9L1_9BACT</name>
<gene>
    <name evidence="1" type="ORF">RMSM_07013</name>
</gene>
<feature type="non-terminal residue" evidence="1">
    <location>
        <position position="58"/>
    </location>
</feature>
<evidence type="ECO:0000313" key="2">
    <source>
        <dbReference type="Proteomes" id="UP000011991"/>
    </source>
</evidence>
<protein>
    <submittedName>
        <fullName evidence="1">Phosphoesterase, DHHA1</fullName>
    </submittedName>
</protein>
<evidence type="ECO:0000313" key="1">
    <source>
        <dbReference type="EMBL" id="EMI16065.1"/>
    </source>
</evidence>
<organism evidence="1 2">
    <name type="scientific">Rhodopirellula maiorica SM1</name>
    <dbReference type="NCBI Taxonomy" id="1265738"/>
    <lineage>
        <taxon>Bacteria</taxon>
        <taxon>Pseudomonadati</taxon>
        <taxon>Planctomycetota</taxon>
        <taxon>Planctomycetia</taxon>
        <taxon>Pirellulales</taxon>
        <taxon>Pirellulaceae</taxon>
        <taxon>Novipirellula</taxon>
    </lineage>
</organism>
<proteinExistence type="predicted"/>
<dbReference type="AlphaFoldDB" id="M5R9L1"/>
<accession>M5R9L1</accession>
<dbReference type="EMBL" id="ANOG01001002">
    <property type="protein sequence ID" value="EMI16065.1"/>
    <property type="molecule type" value="Genomic_DNA"/>
</dbReference>
<sequence>MTHYDIFNGDADGICALHQLRLADPQPSRLVTGVKRDINLLKRVSADAGDQLTVLDIS</sequence>